<comment type="catalytic activity">
    <reaction evidence="14 17">
        <text>an alpha-D-Man-(1-&gt;3)-beta-D-Man-(1-&gt;4)-beta-D-GlcNAc-(1-&gt;4)-alpha-D-GlcNAc-diphospho-di-trans,poly-cis-dolichol + GDP-alpha-D-mannose = an alpha-D-Man-(1-&gt;3)-[alpha-D-Man-(1-&gt;6)]-beta-D-Man-(1-&gt;4)-beta-D-GlcNAc-(1-&gt;4)-alpha-D-GlcNAc-diphospho-di-trans,poly-cis-dolichol + GDP + H(+)</text>
        <dbReference type="Rhea" id="RHEA:29519"/>
        <dbReference type="Rhea" id="RHEA-COMP:19513"/>
        <dbReference type="Rhea" id="RHEA-COMP:19515"/>
        <dbReference type="ChEBI" id="CHEBI:15378"/>
        <dbReference type="ChEBI" id="CHEBI:57527"/>
        <dbReference type="ChEBI" id="CHEBI:58189"/>
        <dbReference type="ChEBI" id="CHEBI:132510"/>
        <dbReference type="ChEBI" id="CHEBI:132511"/>
        <dbReference type="EC" id="2.4.1.257"/>
    </reaction>
    <physiologicalReaction direction="left-to-right" evidence="14 17">
        <dbReference type="Rhea" id="RHEA:29520"/>
    </physiologicalReaction>
</comment>
<evidence type="ECO:0000256" key="6">
    <source>
        <dbReference type="ARBA" id="ARBA00019218"/>
    </source>
</evidence>
<name>A0A3B3SZS1_9TELE</name>
<dbReference type="PANTHER" id="PTHR45918:SF1">
    <property type="entry name" value="ALPHA-1,3_1,6-MANNOSYLTRANSFERASE ALG2"/>
    <property type="match status" value="1"/>
</dbReference>
<feature type="domain" description="Glycosyl transferase family 1" evidence="18">
    <location>
        <begin position="218"/>
        <end position="390"/>
    </location>
</feature>
<dbReference type="Ensembl" id="ENSPKIT00000016690.1">
    <property type="protein sequence ID" value="ENSPKIP00000035753.1"/>
    <property type="gene ID" value="ENSPKIG00000014585.1"/>
</dbReference>
<dbReference type="Gene3D" id="3.40.50.2000">
    <property type="entry name" value="Glycogen Phosphorylase B"/>
    <property type="match status" value="2"/>
</dbReference>
<dbReference type="SUPFAM" id="SSF53756">
    <property type="entry name" value="UDP-Glycosyltransferase/glycogen phosphorylase"/>
    <property type="match status" value="1"/>
</dbReference>
<evidence type="ECO:0000256" key="8">
    <source>
        <dbReference type="ARBA" id="ARBA00022679"/>
    </source>
</evidence>
<evidence type="ECO:0000256" key="10">
    <source>
        <dbReference type="ARBA" id="ARBA00022824"/>
    </source>
</evidence>
<dbReference type="EC" id="2.4.1.132" evidence="5 17"/>
<evidence type="ECO:0000256" key="4">
    <source>
        <dbReference type="ARBA" id="ARBA00011969"/>
    </source>
</evidence>
<comment type="similarity">
    <text evidence="3">Belongs to the glycosyltransferase group 1 family. Glycosyltransferase 4 subfamily.</text>
</comment>
<evidence type="ECO:0000256" key="5">
    <source>
        <dbReference type="ARBA" id="ARBA00012649"/>
    </source>
</evidence>
<comment type="subcellular location">
    <subcellularLocation>
        <location evidence="1 17">Endoplasmic reticulum membrane</location>
        <topology evidence="1 17">Single-pass membrane protein</topology>
    </subcellularLocation>
</comment>
<keyword evidence="12" id="KW-0472">Membrane</keyword>
<dbReference type="CDD" id="cd03805">
    <property type="entry name" value="GT4_ALG2-like"/>
    <property type="match status" value="1"/>
</dbReference>
<dbReference type="InterPro" id="IPR027054">
    <property type="entry name" value="ALG2"/>
</dbReference>
<dbReference type="AlphaFoldDB" id="A0A3B3SZS1"/>
<dbReference type="GO" id="GO:0005789">
    <property type="term" value="C:endoplasmic reticulum membrane"/>
    <property type="evidence" value="ECO:0007669"/>
    <property type="project" value="UniProtKB-SubCell"/>
</dbReference>
<evidence type="ECO:0000256" key="12">
    <source>
        <dbReference type="ARBA" id="ARBA00023136"/>
    </source>
</evidence>
<evidence type="ECO:0000256" key="16">
    <source>
        <dbReference type="ARBA" id="ARBA00052501"/>
    </source>
</evidence>
<keyword evidence="10" id="KW-0256">Endoplasmic reticulum</keyword>
<dbReference type="EC" id="2.4.1.257" evidence="4 17"/>
<dbReference type="FunFam" id="3.40.50.2000:FF:000085">
    <property type="entry name" value="alpha-1,3/1,6-mannosyltransferase ALG2"/>
    <property type="match status" value="1"/>
</dbReference>
<evidence type="ECO:0000256" key="1">
    <source>
        <dbReference type="ARBA" id="ARBA00004389"/>
    </source>
</evidence>
<dbReference type="STRING" id="1676925.ENSPKIP00000035753"/>
<comment type="catalytic activity">
    <reaction evidence="15">
        <text>a beta-D-Man-(1-&gt;4)-beta-D-GlcNAc-(1-&gt;4)-alpha-D-GlcNAc-diphospho-di-trans,poly-cis-dolichol + GDP-alpha-D-mannose = an alpha-D-Man-(1-&gt;6)-beta-D-Man-(1-&gt;4)-beta-D-GlcNAc-(1-&gt;4)-alpha-D-GlcNAc-diphospho-di-trans,poly-cis-dolichol + GDP + H(+)</text>
        <dbReference type="Rhea" id="RHEA:79023"/>
        <dbReference type="Rhea" id="RHEA-COMP:19511"/>
        <dbReference type="Rhea" id="RHEA-COMP:19514"/>
        <dbReference type="ChEBI" id="CHEBI:15378"/>
        <dbReference type="ChEBI" id="CHEBI:57527"/>
        <dbReference type="ChEBI" id="CHEBI:58189"/>
        <dbReference type="ChEBI" id="CHEBI:58472"/>
        <dbReference type="ChEBI" id="CHEBI:229641"/>
    </reaction>
    <physiologicalReaction direction="left-to-right" evidence="15">
        <dbReference type="Rhea" id="RHEA:79024"/>
    </physiologicalReaction>
</comment>
<dbReference type="GO" id="GO:0102704">
    <property type="term" value="F:GDP-Man:Man(2)GlcNAc(2)-PP-Dol alpha-1,6-mannosyltransferase activity"/>
    <property type="evidence" value="ECO:0007669"/>
    <property type="project" value="UniProtKB-UniRule"/>
</dbReference>
<reference evidence="20" key="1">
    <citation type="submission" date="2025-08" db="UniProtKB">
        <authorList>
            <consortium name="Ensembl"/>
        </authorList>
    </citation>
    <scope>IDENTIFICATION</scope>
</reference>
<evidence type="ECO:0000256" key="3">
    <source>
        <dbReference type="ARBA" id="ARBA00009481"/>
    </source>
</evidence>
<protein>
    <recommendedName>
        <fullName evidence="6 17">Alpha-1,3/1,6-mannosyltransferase ALG2</fullName>
        <ecNumber evidence="5 17">2.4.1.132</ecNumber>
        <ecNumber evidence="4 17">2.4.1.257</ecNumber>
    </recommendedName>
    <alternativeName>
        <fullName evidence="17">GDP-Man:Man(1)GlcNAc(2)-PP-Dol alpha-1,3-mannosyltransferase</fullName>
    </alternativeName>
</protein>
<dbReference type="UniPathway" id="UPA00378"/>
<evidence type="ECO:0000256" key="9">
    <source>
        <dbReference type="ARBA" id="ARBA00022692"/>
    </source>
</evidence>
<evidence type="ECO:0000256" key="11">
    <source>
        <dbReference type="ARBA" id="ARBA00022989"/>
    </source>
</evidence>
<dbReference type="Proteomes" id="UP000261540">
    <property type="component" value="Unplaced"/>
</dbReference>
<comment type="catalytic activity">
    <reaction evidence="16">
        <text>an alpha-D-Man-(1-&gt;6)-beta-D-Man-(1-&gt;4)-beta-D-GlcNAc-(1-&gt;4)-alpha-D-GlcNAc-diphospho-di-trans,poly-cis-dolichol + GDP-alpha-D-mannose = an alpha-D-Man-(1-&gt;3)-[alpha-D-Man-(1-&gt;6)]-beta-D-Man-(1-&gt;4)-beta-D-GlcNAc-(1-&gt;4)-alpha-D-GlcNAc-diphospho-di-trans,poly-cis-dolichol + GDP + H(+)</text>
        <dbReference type="Rhea" id="RHEA:79027"/>
        <dbReference type="Rhea" id="RHEA-COMP:19514"/>
        <dbReference type="Rhea" id="RHEA-COMP:19515"/>
        <dbReference type="ChEBI" id="CHEBI:15378"/>
        <dbReference type="ChEBI" id="CHEBI:57527"/>
        <dbReference type="ChEBI" id="CHEBI:58189"/>
        <dbReference type="ChEBI" id="CHEBI:132511"/>
        <dbReference type="ChEBI" id="CHEBI:229641"/>
    </reaction>
    <physiologicalReaction direction="left-to-right" evidence="16">
        <dbReference type="Rhea" id="RHEA:79028"/>
    </physiologicalReaction>
</comment>
<evidence type="ECO:0000256" key="14">
    <source>
        <dbReference type="ARBA" id="ARBA00045104"/>
    </source>
</evidence>
<keyword evidence="8 17" id="KW-0808">Transferase</keyword>
<evidence type="ECO:0000313" key="21">
    <source>
        <dbReference type="Proteomes" id="UP000261540"/>
    </source>
</evidence>
<dbReference type="Pfam" id="PF13439">
    <property type="entry name" value="Glyco_transf_4"/>
    <property type="match status" value="1"/>
</dbReference>
<evidence type="ECO:0000256" key="7">
    <source>
        <dbReference type="ARBA" id="ARBA00022676"/>
    </source>
</evidence>
<evidence type="ECO:0000259" key="18">
    <source>
        <dbReference type="Pfam" id="PF00534"/>
    </source>
</evidence>
<keyword evidence="21" id="KW-1185">Reference proteome</keyword>
<keyword evidence="9" id="KW-0812">Transmembrane</keyword>
<dbReference type="Pfam" id="PF00534">
    <property type="entry name" value="Glycos_transf_1"/>
    <property type="match status" value="1"/>
</dbReference>
<dbReference type="InterPro" id="IPR001296">
    <property type="entry name" value="Glyco_trans_1"/>
</dbReference>
<dbReference type="InterPro" id="IPR028098">
    <property type="entry name" value="Glyco_trans_4-like_N"/>
</dbReference>
<evidence type="ECO:0000313" key="20">
    <source>
        <dbReference type="Ensembl" id="ENSPKIP00000035753.1"/>
    </source>
</evidence>
<evidence type="ECO:0000256" key="15">
    <source>
        <dbReference type="ARBA" id="ARBA00050465"/>
    </source>
</evidence>
<evidence type="ECO:0000259" key="19">
    <source>
        <dbReference type="Pfam" id="PF13439"/>
    </source>
</evidence>
<evidence type="ECO:0000256" key="2">
    <source>
        <dbReference type="ARBA" id="ARBA00004922"/>
    </source>
</evidence>
<accession>A0A3B3SZS1</accession>
<proteinExistence type="inferred from homology"/>
<comment type="catalytic activity">
    <reaction evidence="13 17">
        <text>a beta-D-Man-(1-&gt;4)-beta-D-GlcNAc-(1-&gt;4)-alpha-D-GlcNAc-diphospho-di-trans,poly-cis-dolichol + GDP-alpha-D-mannose = an alpha-D-Man-(1-&gt;3)-beta-D-Man-(1-&gt;4)-beta-D-GlcNAc-(1-&gt;4)-alpha-D-GlcNAc-diphospho-di-trans,poly-cis-dolichol + GDP + H(+)</text>
        <dbReference type="Rhea" id="RHEA:29515"/>
        <dbReference type="Rhea" id="RHEA-COMP:19511"/>
        <dbReference type="Rhea" id="RHEA-COMP:19513"/>
        <dbReference type="ChEBI" id="CHEBI:15378"/>
        <dbReference type="ChEBI" id="CHEBI:57527"/>
        <dbReference type="ChEBI" id="CHEBI:58189"/>
        <dbReference type="ChEBI" id="CHEBI:58472"/>
        <dbReference type="ChEBI" id="CHEBI:132510"/>
        <dbReference type="EC" id="2.4.1.132"/>
    </reaction>
    <physiologicalReaction direction="left-to-right" evidence="13 17">
        <dbReference type="Rhea" id="RHEA:29516"/>
    </physiologicalReaction>
</comment>
<dbReference type="GO" id="GO:0004378">
    <property type="term" value="F:GDP-Man:Man(1)GlcNAc(2)-PP-Dol alpha-1,3-mannosyltransferase activity"/>
    <property type="evidence" value="ECO:0007669"/>
    <property type="project" value="UniProtKB-UniRule"/>
</dbReference>
<dbReference type="FunFam" id="3.40.50.2000:FF:000097">
    <property type="entry name" value="alpha-1,3/1,6-mannosyltransferase ALG2"/>
    <property type="match status" value="1"/>
</dbReference>
<evidence type="ECO:0000256" key="17">
    <source>
        <dbReference type="RuleBase" id="RU367136"/>
    </source>
</evidence>
<keyword evidence="11" id="KW-1133">Transmembrane helix</keyword>
<comment type="pathway">
    <text evidence="2 17">Protein modification; protein glycosylation.</text>
</comment>
<evidence type="ECO:0000256" key="13">
    <source>
        <dbReference type="ARBA" id="ARBA00045103"/>
    </source>
</evidence>
<comment type="function">
    <text evidence="17">Mannosylates Man(2)GlcNAc(2)-dolichol diphosphate and Man(1)GlcNAc(2)-dolichol diphosphate to form Man(3)GlcNAc(2)-dolichol diphosphate.</text>
</comment>
<keyword evidence="7 17" id="KW-0328">Glycosyltransferase</keyword>
<dbReference type="PANTHER" id="PTHR45918">
    <property type="entry name" value="ALPHA-1,3/1,6-MANNOSYLTRANSFERASE ALG2"/>
    <property type="match status" value="1"/>
</dbReference>
<sequence>MQRLQQNLDCRMLKVVFLHPDLGIGGAERLVVDAAVALRSRGCAVQIWTAHHDPRHCFPETRDPELPVVCVGDWLPTSIFGYFHALCAYVRMVYVALYLIFLSGVEFDVAFCDQVSVCIPILRLTRQRKRVLFYCHYPDQLLTQRHSALKRIYRAPIDRVEEITTGMADCVLVNSRFTAGVFKRTFASLAGVRTDVLYPSLNPATFDGELEELDGLVPDSKRWLFLSINRYERKKNLPLALRALEALLARLNPEQREQVHLVLAGGYDERVAENVEHFSELKALASALGLEGYVTFLRSPSDQQKVSLLHHSSCVLYTPSDEHFGIVPVEAMYARCPVVAVKSGGPLESVSDKETGFLCPARAENFAEAMEKFVNEPQLQREMGEAGRRRVLQKFSSDAFSERLYRYVSQNSVVAE</sequence>
<reference evidence="20" key="2">
    <citation type="submission" date="2025-09" db="UniProtKB">
        <authorList>
            <consortium name="Ensembl"/>
        </authorList>
    </citation>
    <scope>IDENTIFICATION</scope>
</reference>
<dbReference type="GeneTree" id="ENSGT00550000075033"/>
<organism evidence="20 21">
    <name type="scientific">Paramormyrops kingsleyae</name>
    <dbReference type="NCBI Taxonomy" id="1676925"/>
    <lineage>
        <taxon>Eukaryota</taxon>
        <taxon>Metazoa</taxon>
        <taxon>Chordata</taxon>
        <taxon>Craniata</taxon>
        <taxon>Vertebrata</taxon>
        <taxon>Euteleostomi</taxon>
        <taxon>Actinopterygii</taxon>
        <taxon>Neopterygii</taxon>
        <taxon>Teleostei</taxon>
        <taxon>Osteoglossocephala</taxon>
        <taxon>Osteoglossomorpha</taxon>
        <taxon>Osteoglossiformes</taxon>
        <taxon>Mormyridae</taxon>
        <taxon>Paramormyrops</taxon>
    </lineage>
</organism>
<feature type="domain" description="Glycosyltransferase subfamily 4-like N-terminal" evidence="19">
    <location>
        <begin position="24"/>
        <end position="187"/>
    </location>
</feature>